<evidence type="ECO:0000256" key="6">
    <source>
        <dbReference type="ARBA" id="ARBA00022729"/>
    </source>
</evidence>
<keyword evidence="18" id="KW-1185">Reference proteome</keyword>
<comment type="subcellular location">
    <subcellularLocation>
        <location evidence="1">Cell membrane</location>
        <topology evidence="1">Single-pass type I membrane protein</topology>
    </subcellularLocation>
</comment>
<dbReference type="OrthoDB" id="6252479at2759"/>
<feature type="compositionally biased region" description="Polar residues" evidence="14">
    <location>
        <begin position="2816"/>
        <end position="2842"/>
    </location>
</feature>
<evidence type="ECO:0000313" key="18">
    <source>
        <dbReference type="Proteomes" id="UP000749559"/>
    </source>
</evidence>
<keyword evidence="5" id="KW-0479">Metal-binding</keyword>
<dbReference type="EMBL" id="CAIIXF020000005">
    <property type="protein sequence ID" value="CAH1783761.1"/>
    <property type="molecule type" value="Genomic_DNA"/>
</dbReference>
<evidence type="ECO:0000256" key="7">
    <source>
        <dbReference type="ARBA" id="ARBA00022737"/>
    </source>
</evidence>
<dbReference type="InterPro" id="IPR015919">
    <property type="entry name" value="Cadherin-like_sf"/>
</dbReference>
<feature type="chain" id="PRO_5043669433" evidence="16">
    <location>
        <begin position="26"/>
        <end position="3031"/>
    </location>
</feature>
<accession>A0A8J1XGL4</accession>
<feature type="compositionally biased region" description="Low complexity" evidence="14">
    <location>
        <begin position="2682"/>
        <end position="2704"/>
    </location>
</feature>
<dbReference type="PANTHER" id="PTHR24025:SF31">
    <property type="entry name" value="NEURAL-CADHERIN"/>
    <property type="match status" value="1"/>
</dbReference>
<dbReference type="GO" id="GO:0005886">
    <property type="term" value="C:plasma membrane"/>
    <property type="evidence" value="ECO:0007669"/>
    <property type="project" value="UniProtKB-SubCell"/>
</dbReference>
<keyword evidence="11 15" id="KW-0472">Membrane</keyword>
<feature type="compositionally biased region" description="Acidic residues" evidence="14">
    <location>
        <begin position="2786"/>
        <end position="2803"/>
    </location>
</feature>
<keyword evidence="9" id="KW-0130">Cell adhesion</keyword>
<keyword evidence="12" id="KW-1015">Disulfide bond</keyword>
<evidence type="ECO:0000256" key="9">
    <source>
        <dbReference type="ARBA" id="ARBA00022889"/>
    </source>
</evidence>
<keyword evidence="6 16" id="KW-0732">Signal</keyword>
<evidence type="ECO:0000313" key="17">
    <source>
        <dbReference type="EMBL" id="CAH1783761.1"/>
    </source>
</evidence>
<keyword evidence="2" id="KW-1003">Cell membrane</keyword>
<dbReference type="InterPro" id="IPR020894">
    <property type="entry name" value="Cadherin_CS"/>
</dbReference>
<feature type="compositionally biased region" description="Basic and acidic residues" evidence="14">
    <location>
        <begin position="2727"/>
        <end position="2742"/>
    </location>
</feature>
<organism evidence="17 18">
    <name type="scientific">Owenia fusiformis</name>
    <name type="common">Polychaete worm</name>
    <dbReference type="NCBI Taxonomy" id="6347"/>
    <lineage>
        <taxon>Eukaryota</taxon>
        <taxon>Metazoa</taxon>
        <taxon>Spiralia</taxon>
        <taxon>Lophotrochozoa</taxon>
        <taxon>Annelida</taxon>
        <taxon>Polychaeta</taxon>
        <taxon>Sedentaria</taxon>
        <taxon>Canalipalpata</taxon>
        <taxon>Sabellida</taxon>
        <taxon>Oweniida</taxon>
        <taxon>Oweniidae</taxon>
        <taxon>Owenia</taxon>
    </lineage>
</organism>
<dbReference type="PROSITE" id="PS00232">
    <property type="entry name" value="CADHERIN_1"/>
    <property type="match status" value="13"/>
</dbReference>
<feature type="compositionally biased region" description="Basic residues" evidence="14">
    <location>
        <begin position="3022"/>
        <end position="3031"/>
    </location>
</feature>
<evidence type="ECO:0000256" key="11">
    <source>
        <dbReference type="ARBA" id="ARBA00023136"/>
    </source>
</evidence>
<dbReference type="FunFam" id="2.60.40.60:FF:000013">
    <property type="entry name" value="Cadherin EGF LAG seven-pass G-type receptor"/>
    <property type="match status" value="1"/>
</dbReference>
<evidence type="ECO:0000256" key="14">
    <source>
        <dbReference type="SAM" id="MobiDB-lite"/>
    </source>
</evidence>
<dbReference type="PROSITE" id="PS50268">
    <property type="entry name" value="CADHERIN_2"/>
    <property type="match status" value="23"/>
</dbReference>
<feature type="region of interest" description="Disordered" evidence="14">
    <location>
        <begin position="2947"/>
        <end position="2975"/>
    </location>
</feature>
<evidence type="ECO:0000256" key="4">
    <source>
        <dbReference type="ARBA" id="ARBA00022692"/>
    </source>
</evidence>
<evidence type="ECO:0000256" key="10">
    <source>
        <dbReference type="ARBA" id="ARBA00022989"/>
    </source>
</evidence>
<reference evidence="17" key="1">
    <citation type="submission" date="2022-03" db="EMBL/GenBank/DDBJ databases">
        <authorList>
            <person name="Martin C."/>
        </authorList>
    </citation>
    <scope>NUCLEOTIDE SEQUENCE</scope>
</reference>
<feature type="transmembrane region" description="Helical" evidence="15">
    <location>
        <begin position="2490"/>
        <end position="2514"/>
    </location>
</feature>
<keyword evidence="7" id="KW-0677">Repeat</keyword>
<keyword evidence="13" id="KW-0325">Glycoprotein</keyword>
<keyword evidence="10 15" id="KW-1133">Transmembrane helix</keyword>
<dbReference type="PANTHER" id="PTHR24025">
    <property type="entry name" value="DESMOGLEIN FAMILY MEMBER"/>
    <property type="match status" value="1"/>
</dbReference>
<dbReference type="CDD" id="cd11304">
    <property type="entry name" value="Cadherin_repeat"/>
    <property type="match status" value="22"/>
</dbReference>
<protein>
    <submittedName>
        <fullName evidence="17">Uncharacterized protein</fullName>
    </submittedName>
</protein>
<name>A0A8J1XGL4_OWEFU</name>
<dbReference type="FunFam" id="2.60.40.60:FF:000092">
    <property type="entry name" value="Protocadherin 8"/>
    <property type="match status" value="4"/>
</dbReference>
<evidence type="ECO:0000256" key="3">
    <source>
        <dbReference type="ARBA" id="ARBA00022536"/>
    </source>
</evidence>
<dbReference type="FunFam" id="2.60.40.60:FF:000020">
    <property type="entry name" value="Dachsous cadherin-related 1b"/>
    <property type="match status" value="10"/>
</dbReference>
<dbReference type="PRINTS" id="PR00205">
    <property type="entry name" value="CADHERIN"/>
</dbReference>
<evidence type="ECO:0000256" key="16">
    <source>
        <dbReference type="SAM" id="SignalP"/>
    </source>
</evidence>
<dbReference type="GO" id="GO:0005911">
    <property type="term" value="C:cell-cell junction"/>
    <property type="evidence" value="ECO:0007669"/>
    <property type="project" value="TreeGrafter"/>
</dbReference>
<keyword evidence="4 15" id="KW-0812">Transmembrane</keyword>
<feature type="compositionally biased region" description="Basic and acidic residues" evidence="14">
    <location>
        <begin position="2750"/>
        <end position="2785"/>
    </location>
</feature>
<evidence type="ECO:0000256" key="8">
    <source>
        <dbReference type="ARBA" id="ARBA00022837"/>
    </source>
</evidence>
<proteinExistence type="predicted"/>
<dbReference type="SMART" id="SM00112">
    <property type="entry name" value="CA"/>
    <property type="match status" value="22"/>
</dbReference>
<feature type="region of interest" description="Disordered" evidence="14">
    <location>
        <begin position="2999"/>
        <end position="3031"/>
    </location>
</feature>
<evidence type="ECO:0000256" key="15">
    <source>
        <dbReference type="SAM" id="Phobius"/>
    </source>
</evidence>
<dbReference type="SUPFAM" id="SSF49313">
    <property type="entry name" value="Cadherin-like"/>
    <property type="match status" value="23"/>
</dbReference>
<comment type="caution">
    <text evidence="17">The sequence shown here is derived from an EMBL/GenBank/DDBJ whole genome shotgun (WGS) entry which is preliminary data.</text>
</comment>
<evidence type="ECO:0000256" key="13">
    <source>
        <dbReference type="ARBA" id="ARBA00023180"/>
    </source>
</evidence>
<evidence type="ECO:0000256" key="2">
    <source>
        <dbReference type="ARBA" id="ARBA00022475"/>
    </source>
</evidence>
<feature type="signal peptide" evidence="16">
    <location>
        <begin position="1"/>
        <end position="25"/>
    </location>
</feature>
<sequence>MFKMDAVVMCTTCLFLLISIGYSESQQLVPPNATLNIDMDEDSTNGTTIANLYETLGNYSGVSLELTLSNYTDTFSVNNSTGNIVLTGVLDRETTEFYNFSILVVEYINASNNVTIDVTVNVIDVNDNLPIFMTSEYNFTVTEGLSEVNLGVVTATDADSFANANISYSLDVAATDFGFTILELTGNISLLNNTFDFESVQNTNFVVFATDNGNPPQQSNTTVDVFILDYNDNAPLFGQLPYTISITEGKNIANVLAVVSSDLDSGENSNVTYTLDASASSNGITIDQLTGNISLLNNTFDHESLQITNFVVFATDNGNPPQQSNTTVDVFILDYNDNAPLFGQLPYTISITEGKNIANVLAVVSSDLDSGENSNVTYTLDASASSYGFTIDQLTGNISLLNNTFDFESVQNTSFVVFATDNGTPPLQSNTTVDVFIFDYNDNAPALNSESYNITITEGETIGNVLVVIATDDDIGQQNSNVTYSLDIAATNYGFVIDELTGNISVVNNTLDYETETNTSFVVFATDNGSPPLQSNTTVEVFILDLNDNAPAFNSESYDVTCTEGESAITALLAIIATDEDSGQNGNVTYSLDSYAINLGFSIDELTGNISLLNNTFDYESLQNTSFVVFATDNGNPPLQSNTTVDVFILDYNDNAPIFSNGSYFISISESASFASVLVVMATDLDSGENGNISYSLDNETNSYGFTIDGASGNITLFINALDYEVEHNISFVVFATDSGYPTLQSNATVIVSIIEYNDNYPTFRKEPYNITVVEGEILSNIFVVIAMDDDIGQQNSNVTYSLDYTATSYGFVIDELTGSISLVNNTLDYETETNTSFVVFATDNGSPPLQSNTTVEVFILDFNDNAPVFNSESYNVTCTEGERISTALADIATDVDSGQNANLTYTLDSTAIKYGFTINELTGNISLTNNTFDYESLKNTSFVVFATDKGSPPLQSNTTVDVFILDYNDNSPIFNNITYNITVTEGNHVADILNVMATDLDSGQNSNISYSLDSTATSYGFSIDAHTGYVSVLDNMLDYESEHNTSFTIYATDNGSPPLQSNITVDVYILEYNDNSPIFLGVSYNITVTEGQITDDVLIVIATDIDSGQNSNITYSIDPAGIDYGFVIGEVSGNITLLNNTFDFESTKNTTFTVYATDQGIPSLQSNTTIDIFVLDFNDNIPEFLDLPYNITVAEGIVLGTALIVIATDADYGQNANVTYSLDSDGMNHGFVIDELTGNISLPSNTFDYESLRNTSFVVFATDNGSPLLQSNTTVEVIILDYNDNTPIFVNQLYNITIVEGETVTSALLVEATDDDSGQNSNLTYTLDATAVNYGFLIDATTGNISVPNNSLDYELEQNTSFVVFVTDGGKPALQGNTSVYVYILDQNDNDPIFVNQFAYNITVIEGEILSNVLKLEAYDIDSGQNSNITYSIDVTARKDGFIINELTGNISLLNNTFDYELIKNTSFIVFATDNGSPSLQTNTTVDVFILDYNDNAPRFSNAQYNISITEGYEIANALAITASDLDSGENSNITYSLDVDGTNNGFTIMEFAGNISLLNKTFDYELIKNTSFIVFATDHGSPPLQSNTTVDVFIYDYNDNAPMFGQLSYNITITEGEDIANVLAVVSSDLDSGENSNVTYTLDTSASSNGFTIDELTGNISLLNNTFDYESLHNTSFIVFATDNGSPPLQSNTTVDVFILDYNDNSPIFVGTPYIITLTEGEALPSALVTMATDEDSEQNGNVTYSLDSAAIAFGFSIDDITGNISLLNNTFDYESFKNTSFIVFATDNGSPPQQSNTTVNVFILDYNDNTPVIGNTFYNATIYEELPAIDFLVITGTDLDSEQNGNISYSLDATAVSMGLSIDSQFGNISLLNNAFDFEAMNITRYNVTVFAKDNGDIPLESNATIILNVIDYNDNDPVFNQTIYEISVSEFISRGYMTRVKAVDADSGPNKDISYTIDETGLSNNFKMNANTGDLNLQNNTFDFLLVQSISFIVTATDSGNPPLSSNSTINVTILDINNHAPSFPQSNYIVYMSRSAPVGSFVQTAVASDLDIGSLNYSVSGAYSSLFNATKDNNGTLTLAKRLPAYLPTVLAKLDVTDGLFSATTDVVLILSTDNINSPVFNETEYKVTVTEDMAIGTVIYRVTAADIDGWVNGDITYEIIGEEYTGKRRKRAVYITGPFAINATTGDISVVKLLNRETQPVYCMTILAVDDGIPPMSGNTTICVNITDANDETPKFATNITYVTLWQNATIGTFIATMNATDGDLAPNNEVDYRIKSSSSVASIESEDKLLYIRVDSSYFSINATSGILVTAKEFNFTEKGITIDIGVILEVEAIDRALGLVGDVHLVELTLKFVNRNYHAPVFNQSVYNATIYNNAKAYTSLDYLNITATDLDSGQEGDITYSLSQNGSMVSAWIDPKAATIVLIPPALDLLSIANNGVLELTVVATDNGYIPRNSTCTVKVTIHILSVPYVPPTVAFEEKEFWRNIIIIVIVSAIIFIFLLLFILWMCIKWTPKESTLAIDGAVEKVTEVKVVGFKDNAEVKVIENNYDRADPTASRPINKIAYKSNDIHEYYEDENTSIAETDTSLPIPDDWNNSPRIEINTHIDNNVDTSDDKDIDNIEMNENKGDHIEGVEYRDYEEEQVKMAWSSNNIEDIEPDHDVIKPPCINASKISLRSGTSTQSSQSGSTCSSTSVGSKRSKNSSKRSKDTSGSKRSNKIHPTDTSKNVESDDKLKHNTSGGWRKYDHHETIEEAITKDIVSEEDNTKIEDKDKDKGIDENTEDDEYTEYSSDDESTDFAIDPPVRSVSRMDNTVFSDSDSIYSDTSAGSSLTDTSKYVDDHQSEDNMDCNESEPCLEDTNVMVVDDTGKKIAHENNTILPKSKIIENHPSIVINANEGVKHTERPKTSICRPVDVVNHEQKERIKSAFNWREGANLVSIDKTDSKHPPTKHAFEANSGSSRRRDSTKDMEVRFNINDNKVNVIESDAASINDHHYTKNNDGITRKSAKQKQLSKLQKRLKTGYS</sequence>
<dbReference type="GO" id="GO:0005509">
    <property type="term" value="F:calcium ion binding"/>
    <property type="evidence" value="ECO:0007669"/>
    <property type="project" value="UniProtKB-UniRule"/>
</dbReference>
<keyword evidence="3" id="KW-0245">EGF-like domain</keyword>
<dbReference type="Gene3D" id="2.60.40.60">
    <property type="entry name" value="Cadherins"/>
    <property type="match status" value="23"/>
</dbReference>
<gene>
    <name evidence="17" type="ORF">OFUS_LOCUS10067</name>
</gene>
<dbReference type="InterPro" id="IPR002126">
    <property type="entry name" value="Cadherin-like_dom"/>
</dbReference>
<keyword evidence="8" id="KW-0106">Calcium</keyword>
<evidence type="ECO:0000256" key="5">
    <source>
        <dbReference type="ARBA" id="ARBA00022723"/>
    </source>
</evidence>
<evidence type="ECO:0000256" key="12">
    <source>
        <dbReference type="ARBA" id="ARBA00023157"/>
    </source>
</evidence>
<feature type="region of interest" description="Disordered" evidence="14">
    <location>
        <begin position="2682"/>
        <end position="2857"/>
    </location>
</feature>
<dbReference type="FunFam" id="2.60.40.60:FF:000123">
    <property type="entry name" value="Protocadherin beta 4"/>
    <property type="match status" value="3"/>
</dbReference>
<evidence type="ECO:0000256" key="1">
    <source>
        <dbReference type="ARBA" id="ARBA00004251"/>
    </source>
</evidence>
<dbReference type="InterPro" id="IPR050971">
    <property type="entry name" value="Cadherin-domain_protein"/>
</dbReference>
<dbReference type="Proteomes" id="UP000749559">
    <property type="component" value="Unassembled WGS sequence"/>
</dbReference>
<dbReference type="GO" id="GO:0007156">
    <property type="term" value="P:homophilic cell adhesion via plasma membrane adhesion molecules"/>
    <property type="evidence" value="ECO:0007669"/>
    <property type="project" value="InterPro"/>
</dbReference>
<dbReference type="Pfam" id="PF00028">
    <property type="entry name" value="Cadherin"/>
    <property type="match status" value="20"/>
</dbReference>